<dbReference type="CDD" id="cd05300">
    <property type="entry name" value="2-Hacid_dh_1"/>
    <property type="match status" value="1"/>
</dbReference>
<evidence type="ECO:0000313" key="4">
    <source>
        <dbReference type="EMBL" id="SHO59009.1"/>
    </source>
</evidence>
<dbReference type="OrthoDB" id="9787219at2"/>
<evidence type="ECO:0000259" key="3">
    <source>
        <dbReference type="Pfam" id="PF02826"/>
    </source>
</evidence>
<dbReference type="FunFam" id="3.40.50.720:FF:000363">
    <property type="entry name" value="D-isomer specific 2-hydroxyacid dehydrogenase"/>
    <property type="match status" value="1"/>
</dbReference>
<gene>
    <name evidence="4" type="primary">ghrA</name>
    <name evidence="4" type="ORF">VQ7734_04785</name>
</gene>
<dbReference type="Pfam" id="PF02826">
    <property type="entry name" value="2-Hacid_dh_C"/>
    <property type="match status" value="1"/>
</dbReference>
<reference evidence="5" key="1">
    <citation type="submission" date="2016-12" db="EMBL/GenBank/DDBJ databases">
        <authorList>
            <person name="Rodrigo-Torres L."/>
            <person name="Arahal R.D."/>
            <person name="Lucena T."/>
        </authorList>
    </citation>
    <scope>NUCLEOTIDE SEQUENCE [LARGE SCALE GENOMIC DNA]</scope>
</reference>
<dbReference type="InterPro" id="IPR006140">
    <property type="entry name" value="D-isomer_DH_NAD-bd"/>
</dbReference>
<sequence length="308" mass="35032">MSHSEHLYYILTHNNERYRDLLKSYQPDGLTETKDRSQATILLASPPMAATCLGDFPKLEWLQSIYAGVDALIGSDLRKDYQLTNIKGIFGQLISEYVLGFLTSHHRHFVYYKYQQRKQQWKPCRYRSLAGETMVILGTGSIGSHLSQVAGALGIRTLGINRSGIPPKQSAFDQIFHINEINTALSQAQIVVNTLPATPETDKLINREFLSYCNQAILFNVGRGQTLDEEALIPAIEAKYIQHAYLDVFCKEPLDNDHPFWQHPNITVTPHIAAVSFPDQVAEEFAANFQRWRDGFSLHNRIDFDKGY</sequence>
<keyword evidence="5" id="KW-1185">Reference proteome</keyword>
<proteinExistence type="predicted"/>
<dbReference type="AlphaFoldDB" id="A0A1M7Z214"/>
<keyword evidence="4" id="KW-0670">Pyruvate</keyword>
<dbReference type="Gene3D" id="3.40.50.720">
    <property type="entry name" value="NAD(P)-binding Rossmann-like Domain"/>
    <property type="match status" value="2"/>
</dbReference>
<keyword evidence="1 4" id="KW-0560">Oxidoreductase</keyword>
<organism evidence="4 5">
    <name type="scientific">Vibrio quintilis</name>
    <dbReference type="NCBI Taxonomy" id="1117707"/>
    <lineage>
        <taxon>Bacteria</taxon>
        <taxon>Pseudomonadati</taxon>
        <taxon>Pseudomonadota</taxon>
        <taxon>Gammaproteobacteria</taxon>
        <taxon>Vibrionales</taxon>
        <taxon>Vibrionaceae</taxon>
        <taxon>Vibrio</taxon>
    </lineage>
</organism>
<evidence type="ECO:0000313" key="5">
    <source>
        <dbReference type="Proteomes" id="UP000184600"/>
    </source>
</evidence>
<dbReference type="EC" id="1.1.1.79" evidence="4"/>
<dbReference type="STRING" id="1117707.VQ7734_04785"/>
<name>A0A1M7Z214_9VIBR</name>
<dbReference type="Proteomes" id="UP000184600">
    <property type="component" value="Unassembled WGS sequence"/>
</dbReference>
<dbReference type="PANTHER" id="PTHR43333">
    <property type="entry name" value="2-HACID_DH_C DOMAIN-CONTAINING PROTEIN"/>
    <property type="match status" value="1"/>
</dbReference>
<dbReference type="EMBL" id="FRFG01000089">
    <property type="protein sequence ID" value="SHO59009.1"/>
    <property type="molecule type" value="Genomic_DNA"/>
</dbReference>
<evidence type="ECO:0000256" key="1">
    <source>
        <dbReference type="ARBA" id="ARBA00023002"/>
    </source>
</evidence>
<dbReference type="InterPro" id="IPR036291">
    <property type="entry name" value="NAD(P)-bd_dom_sf"/>
</dbReference>
<dbReference type="SUPFAM" id="SSF52283">
    <property type="entry name" value="Formate/glycerate dehydrogenase catalytic domain-like"/>
    <property type="match status" value="1"/>
</dbReference>
<keyword evidence="2" id="KW-0520">NAD</keyword>
<dbReference type="GO" id="GO:0051287">
    <property type="term" value="F:NAD binding"/>
    <property type="evidence" value="ECO:0007669"/>
    <property type="project" value="InterPro"/>
</dbReference>
<protein>
    <submittedName>
        <fullName evidence="4">Glyoxylate/hydroxypyruvate reductase A</fullName>
        <ecNumber evidence="4">1.1.1.79</ecNumber>
    </submittedName>
</protein>
<dbReference type="PANTHER" id="PTHR43333:SF1">
    <property type="entry name" value="D-ISOMER SPECIFIC 2-HYDROXYACID DEHYDROGENASE NAD-BINDING DOMAIN-CONTAINING PROTEIN"/>
    <property type="match status" value="1"/>
</dbReference>
<dbReference type="SUPFAM" id="SSF51735">
    <property type="entry name" value="NAD(P)-binding Rossmann-fold domains"/>
    <property type="match status" value="1"/>
</dbReference>
<feature type="domain" description="D-isomer specific 2-hydroxyacid dehydrogenase NAD-binding" evidence="3">
    <location>
        <begin position="100"/>
        <end position="273"/>
    </location>
</feature>
<dbReference type="RefSeq" id="WP_073586440.1">
    <property type="nucleotide sequence ID" value="NZ_AP024897.1"/>
</dbReference>
<evidence type="ECO:0000256" key="2">
    <source>
        <dbReference type="ARBA" id="ARBA00023027"/>
    </source>
</evidence>
<dbReference type="GO" id="GO:0030267">
    <property type="term" value="F:glyoxylate reductase (NADPH) activity"/>
    <property type="evidence" value="ECO:0007669"/>
    <property type="project" value="UniProtKB-EC"/>
</dbReference>
<accession>A0A1M7Z214</accession>